<keyword evidence="7 8" id="KW-0472">Membrane</keyword>
<evidence type="ECO:0000256" key="5">
    <source>
        <dbReference type="ARBA" id="ARBA00022960"/>
    </source>
</evidence>
<keyword evidence="5" id="KW-0133">Cell shape</keyword>
<evidence type="ECO:0000256" key="1">
    <source>
        <dbReference type="ARBA" id="ARBA00004651"/>
    </source>
</evidence>
<keyword evidence="6 8" id="KW-1133">Transmembrane helix</keyword>
<dbReference type="AlphaFoldDB" id="A0A9D2KSX9"/>
<protein>
    <submittedName>
        <fullName evidence="9">Rod shape-determining protein MreD</fullName>
    </submittedName>
</protein>
<name>A0A9D2KSX9_9BACE</name>
<feature type="transmembrane region" description="Helical" evidence="8">
    <location>
        <begin position="75"/>
        <end position="93"/>
    </location>
</feature>
<dbReference type="GO" id="GO:0005886">
    <property type="term" value="C:plasma membrane"/>
    <property type="evidence" value="ECO:0007669"/>
    <property type="project" value="UniProtKB-SubCell"/>
</dbReference>
<accession>A0A9D2KSX9</accession>
<comment type="caution">
    <text evidence="9">The sequence shown here is derived from an EMBL/GenBank/DDBJ whole genome shotgun (WGS) entry which is preliminary data.</text>
</comment>
<dbReference type="InterPro" id="IPR007227">
    <property type="entry name" value="Cell_shape_determining_MreD"/>
</dbReference>
<comment type="similarity">
    <text evidence="2">Belongs to the MreD family.</text>
</comment>
<sequence length="167" mass="18176">MIQDYLHKSAWFIGLLLLQVLVLNNVYILDGYATPLLYIYLVLKMNSDVSRNALMGWAFALGLAVDLFSDTPGMNAAATTLLAFVRPGVLRLFTLRDVSGAYVPSAGVMGTASYLKYAVVCVLLHHAVLLSLEYFSVANIVGVLLRVPASVLLTLLCVLALDAIRKK</sequence>
<evidence type="ECO:0000256" key="7">
    <source>
        <dbReference type="ARBA" id="ARBA00023136"/>
    </source>
</evidence>
<evidence type="ECO:0000256" key="8">
    <source>
        <dbReference type="SAM" id="Phobius"/>
    </source>
</evidence>
<evidence type="ECO:0000256" key="6">
    <source>
        <dbReference type="ARBA" id="ARBA00022989"/>
    </source>
</evidence>
<evidence type="ECO:0000256" key="2">
    <source>
        <dbReference type="ARBA" id="ARBA00007776"/>
    </source>
</evidence>
<evidence type="ECO:0000313" key="9">
    <source>
        <dbReference type="EMBL" id="HJA84571.1"/>
    </source>
</evidence>
<dbReference type="EMBL" id="DWZE01000138">
    <property type="protein sequence ID" value="HJA84571.1"/>
    <property type="molecule type" value="Genomic_DNA"/>
</dbReference>
<reference evidence="9" key="2">
    <citation type="submission" date="2021-04" db="EMBL/GenBank/DDBJ databases">
        <authorList>
            <person name="Gilroy R."/>
        </authorList>
    </citation>
    <scope>NUCLEOTIDE SEQUENCE</scope>
    <source>
        <strain evidence="9">ChiHecec1B25-7008</strain>
    </source>
</reference>
<evidence type="ECO:0000256" key="4">
    <source>
        <dbReference type="ARBA" id="ARBA00022692"/>
    </source>
</evidence>
<evidence type="ECO:0000256" key="3">
    <source>
        <dbReference type="ARBA" id="ARBA00022475"/>
    </source>
</evidence>
<organism evidence="9 10">
    <name type="scientific">Candidatus Bacteroides intestinavium</name>
    <dbReference type="NCBI Taxonomy" id="2838469"/>
    <lineage>
        <taxon>Bacteria</taxon>
        <taxon>Pseudomonadati</taxon>
        <taxon>Bacteroidota</taxon>
        <taxon>Bacteroidia</taxon>
        <taxon>Bacteroidales</taxon>
        <taxon>Bacteroidaceae</taxon>
        <taxon>Bacteroides</taxon>
    </lineage>
</organism>
<gene>
    <name evidence="9" type="primary">mreD</name>
    <name evidence="9" type="ORF">H9785_11475</name>
</gene>
<proteinExistence type="inferred from homology"/>
<feature type="transmembrane region" description="Helical" evidence="8">
    <location>
        <begin position="53"/>
        <end position="69"/>
    </location>
</feature>
<evidence type="ECO:0000313" key="10">
    <source>
        <dbReference type="Proteomes" id="UP000823860"/>
    </source>
</evidence>
<dbReference type="NCBIfam" id="TIGR03426">
    <property type="entry name" value="shape_MreD"/>
    <property type="match status" value="1"/>
</dbReference>
<comment type="subcellular location">
    <subcellularLocation>
        <location evidence="1">Cell membrane</location>
        <topology evidence="1">Multi-pass membrane protein</topology>
    </subcellularLocation>
</comment>
<dbReference type="Proteomes" id="UP000823860">
    <property type="component" value="Unassembled WGS sequence"/>
</dbReference>
<dbReference type="GO" id="GO:0008360">
    <property type="term" value="P:regulation of cell shape"/>
    <property type="evidence" value="ECO:0007669"/>
    <property type="project" value="UniProtKB-KW"/>
</dbReference>
<feature type="transmembrane region" description="Helical" evidence="8">
    <location>
        <begin position="143"/>
        <end position="164"/>
    </location>
</feature>
<feature type="transmembrane region" description="Helical" evidence="8">
    <location>
        <begin position="12"/>
        <end position="41"/>
    </location>
</feature>
<keyword evidence="4 8" id="KW-0812">Transmembrane</keyword>
<keyword evidence="3" id="KW-1003">Cell membrane</keyword>
<reference evidence="9" key="1">
    <citation type="journal article" date="2021" name="PeerJ">
        <title>Extensive microbial diversity within the chicken gut microbiome revealed by metagenomics and culture.</title>
        <authorList>
            <person name="Gilroy R."/>
            <person name="Ravi A."/>
            <person name="Getino M."/>
            <person name="Pursley I."/>
            <person name="Horton D.L."/>
            <person name="Alikhan N.F."/>
            <person name="Baker D."/>
            <person name="Gharbi K."/>
            <person name="Hall N."/>
            <person name="Watson M."/>
            <person name="Adriaenssens E.M."/>
            <person name="Foster-Nyarko E."/>
            <person name="Jarju S."/>
            <person name="Secka A."/>
            <person name="Antonio M."/>
            <person name="Oren A."/>
            <person name="Chaudhuri R.R."/>
            <person name="La Ragione R."/>
            <person name="Hildebrand F."/>
            <person name="Pallen M.J."/>
        </authorList>
    </citation>
    <scope>NUCLEOTIDE SEQUENCE</scope>
    <source>
        <strain evidence="9">ChiHecec1B25-7008</strain>
    </source>
</reference>